<accession>A0ABS9SMM5</accession>
<evidence type="ECO:0000313" key="3">
    <source>
        <dbReference type="Proteomes" id="UP001202248"/>
    </source>
</evidence>
<reference evidence="2 3" key="1">
    <citation type="submission" date="2022-02" db="EMBL/GenBank/DDBJ databases">
        <authorList>
            <person name="Min J."/>
        </authorList>
    </citation>
    <scope>NUCLEOTIDE SEQUENCE [LARGE SCALE GENOMIC DNA]</scope>
    <source>
        <strain evidence="2 3">GR10-1</strain>
    </source>
</reference>
<name>A0ABS9SMM5_9BACT</name>
<feature type="transmembrane region" description="Helical" evidence="1">
    <location>
        <begin position="209"/>
        <end position="229"/>
    </location>
</feature>
<keyword evidence="1" id="KW-1133">Transmembrane helix</keyword>
<protein>
    <submittedName>
        <fullName evidence="2">PepSY domain-containing protein</fullName>
    </submittedName>
</protein>
<feature type="transmembrane region" description="Helical" evidence="1">
    <location>
        <begin position="21"/>
        <end position="49"/>
    </location>
</feature>
<dbReference type="InterPro" id="IPR005625">
    <property type="entry name" value="PepSY-ass_TM"/>
</dbReference>
<comment type="caution">
    <text evidence="2">The sequence shown here is derived from an EMBL/GenBank/DDBJ whole genome shotgun (WGS) entry which is preliminary data.</text>
</comment>
<keyword evidence="3" id="KW-1185">Reference proteome</keyword>
<keyword evidence="1" id="KW-0472">Membrane</keyword>
<feature type="transmembrane region" description="Helical" evidence="1">
    <location>
        <begin position="157"/>
        <end position="177"/>
    </location>
</feature>
<keyword evidence="1" id="KW-0812">Transmembrane</keyword>
<dbReference type="PANTHER" id="PTHR34219">
    <property type="entry name" value="IRON-REGULATED INNER MEMBRANE PROTEIN-RELATED"/>
    <property type="match status" value="1"/>
</dbReference>
<feature type="transmembrane region" description="Helical" evidence="1">
    <location>
        <begin position="367"/>
        <end position="389"/>
    </location>
</feature>
<evidence type="ECO:0000313" key="2">
    <source>
        <dbReference type="EMBL" id="MCH5599607.1"/>
    </source>
</evidence>
<sequence length="418" mass="46825">MIRNGKTPPKKKGQRSLFYRISAWLHLWLGLVTGIIMVVVCLCACIWVFNEEITGILEPETKVAKRNQPVILPSQLLHIADSLYPNKKAGYAIYKQGSAVTLSLGQGRSGNTLLRVNPYTGEVINAKDHKEGETDFFRFILNGHRFLWLPYEIGRPIVNYSTLIFVIILISGIVLWWPKKWTKAAKKQALTIKTKASFKRVNYDLHNVLGFYSLIVLAIMALTGMVYGIKWYSNGLYWVTSGGETLPELKRGGTSDSTQLGKFYTPAAIMDKCWKEVASAHPEAEGFYYSFADTSKPATGLNITIYPTAGKYYNSRSFAFDQHTGERLKNSHPVYDKSFEENSGAGKLRRMNYDIHVGSILGLPGKILAFFGALIGASLPVTGFLLWWGKRKKKPAKSKIAKPHVKQIKTLVPEPVAQ</sequence>
<gene>
    <name evidence="2" type="ORF">MKP09_17685</name>
</gene>
<proteinExistence type="predicted"/>
<organism evidence="2 3">
    <name type="scientific">Niabella ginsengisoli</name>
    <dbReference type="NCBI Taxonomy" id="522298"/>
    <lineage>
        <taxon>Bacteria</taxon>
        <taxon>Pseudomonadati</taxon>
        <taxon>Bacteroidota</taxon>
        <taxon>Chitinophagia</taxon>
        <taxon>Chitinophagales</taxon>
        <taxon>Chitinophagaceae</taxon>
        <taxon>Niabella</taxon>
    </lineage>
</organism>
<dbReference type="RefSeq" id="WP_240831647.1">
    <property type="nucleotide sequence ID" value="NZ_JAKWBL010000004.1"/>
</dbReference>
<dbReference type="Proteomes" id="UP001202248">
    <property type="component" value="Unassembled WGS sequence"/>
</dbReference>
<dbReference type="EMBL" id="JAKWBL010000004">
    <property type="protein sequence ID" value="MCH5599607.1"/>
    <property type="molecule type" value="Genomic_DNA"/>
</dbReference>
<dbReference type="PANTHER" id="PTHR34219:SF3">
    <property type="entry name" value="BLL7967 PROTEIN"/>
    <property type="match status" value="1"/>
</dbReference>
<evidence type="ECO:0000256" key="1">
    <source>
        <dbReference type="SAM" id="Phobius"/>
    </source>
</evidence>
<dbReference type="Pfam" id="PF03929">
    <property type="entry name" value="PepSY_TM"/>
    <property type="match status" value="1"/>
</dbReference>